<evidence type="ECO:0000313" key="2">
    <source>
        <dbReference type="EMBL" id="POR37082.1"/>
    </source>
</evidence>
<keyword evidence="3" id="KW-1185">Reference proteome</keyword>
<comment type="caution">
    <text evidence="2">The sequence shown here is derived from an EMBL/GenBank/DDBJ whole genome shotgun (WGS) entry which is preliminary data.</text>
</comment>
<organism evidence="2 3">
    <name type="scientific">Tolypocladium paradoxum</name>
    <dbReference type="NCBI Taxonomy" id="94208"/>
    <lineage>
        <taxon>Eukaryota</taxon>
        <taxon>Fungi</taxon>
        <taxon>Dikarya</taxon>
        <taxon>Ascomycota</taxon>
        <taxon>Pezizomycotina</taxon>
        <taxon>Sordariomycetes</taxon>
        <taxon>Hypocreomycetidae</taxon>
        <taxon>Hypocreales</taxon>
        <taxon>Ophiocordycipitaceae</taxon>
        <taxon>Tolypocladium</taxon>
    </lineage>
</organism>
<protein>
    <submittedName>
        <fullName evidence="2">Hydrogenase expression/formation protein</fullName>
    </submittedName>
</protein>
<dbReference type="AlphaFoldDB" id="A0A2S4L3Q7"/>
<evidence type="ECO:0000259" key="1">
    <source>
        <dbReference type="Pfam" id="PF18648"/>
    </source>
</evidence>
<name>A0A2S4L3Q7_9HYPO</name>
<accession>A0A2S4L3Q7</accession>
<gene>
    <name evidence="2" type="ORF">TPAR_02728</name>
</gene>
<dbReference type="InterPro" id="IPR041018">
    <property type="entry name" value="ADPRTs_Tse2"/>
</dbReference>
<sequence length="168" mass="19464">MAHRCALVLPTNSRWYPGDSGQLTIVLPDDLLLVHERSDHYSLQPAMTMAVDGKSSCIWEGCDLNLKITQFFMAHAKVFTREQWLQVYPKATEWTRVRRWGDEEVAIIHGHFKAGRGYEVFGEENVWAQQWNKQPLPPVHGLSRPIADRETVRYRCVMRSLDACALRR</sequence>
<feature type="domain" description="Tse2 ADP-ribosyltransferase toxin" evidence="1">
    <location>
        <begin position="26"/>
        <end position="84"/>
    </location>
</feature>
<proteinExistence type="predicted"/>
<reference evidence="2 3" key="1">
    <citation type="submission" date="2018-01" db="EMBL/GenBank/DDBJ databases">
        <title>Harnessing the power of phylogenomics to disentangle the directionality and signatures of interkingdom host jumping in the parasitic fungal genus Tolypocladium.</title>
        <authorList>
            <person name="Quandt C.A."/>
            <person name="Patterson W."/>
            <person name="Spatafora J.W."/>
        </authorList>
    </citation>
    <scope>NUCLEOTIDE SEQUENCE [LARGE SCALE GENOMIC DNA]</scope>
    <source>
        <strain evidence="2 3">NRBC 100945</strain>
    </source>
</reference>
<dbReference type="Proteomes" id="UP000237481">
    <property type="component" value="Unassembled WGS sequence"/>
</dbReference>
<dbReference type="EMBL" id="PKSG01000277">
    <property type="protein sequence ID" value="POR37082.1"/>
    <property type="molecule type" value="Genomic_DNA"/>
</dbReference>
<dbReference type="OrthoDB" id="10266325at2759"/>
<dbReference type="Pfam" id="PF18648">
    <property type="entry name" value="ADPRTs_Tse2"/>
    <property type="match status" value="1"/>
</dbReference>
<evidence type="ECO:0000313" key="3">
    <source>
        <dbReference type="Proteomes" id="UP000237481"/>
    </source>
</evidence>